<dbReference type="Pfam" id="PF01081">
    <property type="entry name" value="Aldolase"/>
    <property type="match status" value="1"/>
</dbReference>
<proteinExistence type="inferred from homology"/>
<evidence type="ECO:0000256" key="2">
    <source>
        <dbReference type="ARBA" id="ARBA00006906"/>
    </source>
</evidence>
<reference evidence="6 7" key="1">
    <citation type="submission" date="2016-10" db="EMBL/GenBank/DDBJ databases">
        <title>Description of Gloeomargarita lithophora gen. nov., sp. nov., a thylakoid-bearing basal-branching cyanobacterium with intracellular carbonates, and proposal for Gloeomargaritales ord. nov.</title>
        <authorList>
            <person name="Moreira D."/>
            <person name="Tavera R."/>
            <person name="Benzerara K."/>
            <person name="Skouri-Panet F."/>
            <person name="Couradeau E."/>
            <person name="Gerard E."/>
            <person name="Loussert C."/>
            <person name="Novelo E."/>
            <person name="Zivanovic Y."/>
            <person name="Lopez-Garcia P."/>
        </authorList>
    </citation>
    <scope>NUCLEOTIDE SEQUENCE [LARGE SCALE GENOMIC DNA]</scope>
    <source>
        <strain evidence="6 7">D10</strain>
    </source>
</reference>
<comment type="pathway">
    <text evidence="1">Carbohydrate acid metabolism.</text>
</comment>
<dbReference type="Gene3D" id="3.20.20.70">
    <property type="entry name" value="Aldolase class I"/>
    <property type="match status" value="1"/>
</dbReference>
<dbReference type="AlphaFoldDB" id="A0A1J0AC73"/>
<keyword evidence="7" id="KW-1185">Reference proteome</keyword>
<dbReference type="EC" id="4.1.2.14" evidence="6"/>
<gene>
    <name evidence="6" type="primary">eda</name>
    <name evidence="6" type="ORF">GlitD10_1214</name>
</gene>
<evidence type="ECO:0000256" key="3">
    <source>
        <dbReference type="ARBA" id="ARBA00011233"/>
    </source>
</evidence>
<keyword evidence="5" id="KW-0119">Carbohydrate metabolism</keyword>
<dbReference type="RefSeq" id="WP_071454108.1">
    <property type="nucleotide sequence ID" value="NZ_CP017675.1"/>
</dbReference>
<dbReference type="PANTHER" id="PTHR30246">
    <property type="entry name" value="2-KETO-3-DEOXY-6-PHOSPHOGLUCONATE ALDOLASE"/>
    <property type="match status" value="1"/>
</dbReference>
<evidence type="ECO:0000256" key="4">
    <source>
        <dbReference type="ARBA" id="ARBA00023239"/>
    </source>
</evidence>
<dbReference type="NCBIfam" id="TIGR01182">
    <property type="entry name" value="eda"/>
    <property type="match status" value="1"/>
</dbReference>
<dbReference type="GO" id="GO:0008675">
    <property type="term" value="F:2-dehydro-3-deoxy-phosphogluconate aldolase activity"/>
    <property type="evidence" value="ECO:0007669"/>
    <property type="project" value="UniProtKB-EC"/>
</dbReference>
<dbReference type="CDD" id="cd00452">
    <property type="entry name" value="KDPG_aldolase"/>
    <property type="match status" value="1"/>
</dbReference>
<keyword evidence="4 6" id="KW-0456">Lyase</keyword>
<sequence>MNFAAWLQYLKRCRVIGVVRAGEPHLVYQMGATLAQAGVGLIEITWDCPEAENIIPRLQGAYPDCQVGTGTILNLAALRAALAVGVDFVFTPHTERALIAKSISAGVPLVPGALTPTEIVQAYQWGAPAVKVFPVASVGGVDYLRQLRAPLGHIPLIPTGGVTRANAGEMLAAGAVAVGLSRDLFPEPWYSQRDWPGLGEELARWLRELGLTRDAGGDAP</sequence>
<comment type="subunit">
    <text evidence="3">Homotrimer.</text>
</comment>
<comment type="similarity">
    <text evidence="2">Belongs to the KHG/KDPG aldolase family.</text>
</comment>
<dbReference type="SUPFAM" id="SSF51569">
    <property type="entry name" value="Aldolase"/>
    <property type="match status" value="1"/>
</dbReference>
<evidence type="ECO:0000256" key="5">
    <source>
        <dbReference type="ARBA" id="ARBA00023277"/>
    </source>
</evidence>
<accession>A0A1J0AC73</accession>
<dbReference type="InterPro" id="IPR013785">
    <property type="entry name" value="Aldolase_TIM"/>
</dbReference>
<dbReference type="EMBL" id="CP017675">
    <property type="protein sequence ID" value="APB33534.1"/>
    <property type="molecule type" value="Genomic_DNA"/>
</dbReference>
<dbReference type="InterPro" id="IPR000887">
    <property type="entry name" value="Aldlse_KDPG_KHG"/>
</dbReference>
<organism evidence="6 7">
    <name type="scientific">Gloeomargarita lithophora Alchichica-D10</name>
    <dbReference type="NCBI Taxonomy" id="1188229"/>
    <lineage>
        <taxon>Bacteria</taxon>
        <taxon>Bacillati</taxon>
        <taxon>Cyanobacteriota</taxon>
        <taxon>Cyanophyceae</taxon>
        <taxon>Gloeomargaritales</taxon>
        <taxon>Gloeomargaritaceae</taxon>
        <taxon>Gloeomargarita</taxon>
    </lineage>
</organism>
<dbReference type="NCBIfam" id="NF005673">
    <property type="entry name" value="PRK07455.1"/>
    <property type="match status" value="1"/>
</dbReference>
<evidence type="ECO:0000256" key="1">
    <source>
        <dbReference type="ARBA" id="ARBA00004761"/>
    </source>
</evidence>
<dbReference type="Proteomes" id="UP000180235">
    <property type="component" value="Chromosome"/>
</dbReference>
<evidence type="ECO:0000313" key="7">
    <source>
        <dbReference type="Proteomes" id="UP000180235"/>
    </source>
</evidence>
<name>A0A1J0AC73_9CYAN</name>
<dbReference type="STRING" id="1188229.GlitD10_1214"/>
<dbReference type="KEGG" id="glt:GlitD10_1214"/>
<dbReference type="PANTHER" id="PTHR30246:SF1">
    <property type="entry name" value="2-DEHYDRO-3-DEOXY-6-PHOSPHOGALACTONATE ALDOLASE-RELATED"/>
    <property type="match status" value="1"/>
</dbReference>
<evidence type="ECO:0000313" key="6">
    <source>
        <dbReference type="EMBL" id="APB33534.1"/>
    </source>
</evidence>
<protein>
    <submittedName>
        <fullName evidence="6">2-dehydro-3-deoxyphosphogluconate aldolase/4-hydroxy-2-oxoglutarate aldolase subfamily</fullName>
        <ecNumber evidence="6">4.1.2.14</ecNumber>
    </submittedName>
</protein>
<dbReference type="OrthoDB" id="9802667at2"/>